<keyword evidence="3" id="KW-0539">Nucleus</keyword>
<dbReference type="AlphaFoldDB" id="A0AA38IUT2"/>
<keyword evidence="6" id="KW-1185">Reference proteome</keyword>
<reference evidence="5" key="1">
    <citation type="journal article" date="2023" name="G3 (Bethesda)">
        <title>Whole genome assemblies of Zophobas morio and Tenebrio molitor.</title>
        <authorList>
            <person name="Kaur S."/>
            <person name="Stinson S.A."/>
            <person name="diCenzo G.C."/>
        </authorList>
    </citation>
    <scope>NUCLEOTIDE SEQUENCE</scope>
    <source>
        <strain evidence="5">QUZm001</strain>
    </source>
</reference>
<comment type="caution">
    <text evidence="5">The sequence shown here is derived from an EMBL/GenBank/DDBJ whole genome shotgun (WGS) entry which is preliminary data.</text>
</comment>
<evidence type="ECO:0000256" key="1">
    <source>
        <dbReference type="ARBA" id="ARBA00004123"/>
    </source>
</evidence>
<evidence type="ECO:0000256" key="2">
    <source>
        <dbReference type="ARBA" id="ARBA00023125"/>
    </source>
</evidence>
<dbReference type="GO" id="GO:0005634">
    <property type="term" value="C:nucleus"/>
    <property type="evidence" value="ECO:0007669"/>
    <property type="project" value="UniProtKB-SubCell"/>
</dbReference>
<gene>
    <name evidence="5" type="ORF">Zmor_004723</name>
</gene>
<protein>
    <submittedName>
        <fullName evidence="5">Uncharacterized protein</fullName>
    </submittedName>
</protein>
<accession>A0AA38IUT2</accession>
<organism evidence="5 6">
    <name type="scientific">Zophobas morio</name>
    <dbReference type="NCBI Taxonomy" id="2755281"/>
    <lineage>
        <taxon>Eukaryota</taxon>
        <taxon>Metazoa</taxon>
        <taxon>Ecdysozoa</taxon>
        <taxon>Arthropoda</taxon>
        <taxon>Hexapoda</taxon>
        <taxon>Insecta</taxon>
        <taxon>Pterygota</taxon>
        <taxon>Neoptera</taxon>
        <taxon>Endopterygota</taxon>
        <taxon>Coleoptera</taxon>
        <taxon>Polyphaga</taxon>
        <taxon>Cucujiformia</taxon>
        <taxon>Tenebrionidae</taxon>
        <taxon>Zophobas</taxon>
    </lineage>
</organism>
<dbReference type="Proteomes" id="UP001168821">
    <property type="component" value="Unassembled WGS sequence"/>
</dbReference>
<feature type="region of interest" description="Disordered" evidence="4">
    <location>
        <begin position="1"/>
        <end position="202"/>
    </location>
</feature>
<dbReference type="GO" id="GO:0000978">
    <property type="term" value="F:RNA polymerase II cis-regulatory region sequence-specific DNA binding"/>
    <property type="evidence" value="ECO:0007669"/>
    <property type="project" value="TreeGrafter"/>
</dbReference>
<dbReference type="PANTHER" id="PTHR46380">
    <property type="entry name" value="CYCLIN-D-BINDING MYB-LIKE TRANSCRIPTION FACTOR 1"/>
    <property type="match status" value="1"/>
</dbReference>
<evidence type="ECO:0000313" key="5">
    <source>
        <dbReference type="EMBL" id="KAJ3660267.1"/>
    </source>
</evidence>
<feature type="compositionally biased region" description="Polar residues" evidence="4">
    <location>
        <begin position="8"/>
        <end position="25"/>
    </location>
</feature>
<sequence length="589" mass="68998">MKNAKRGSFSQSETDLVKNKTNGDSLVSEYDTTKRKRKAQAEIDLGVDSGASKRQKKNKRLSQESVIVEETSQPPVSSKKKKKKKYVDQSEVEEQLPPVEFETHEENTKKKKHKKERKENITSKKKKHVDNEIQVEAYSEEDTKRHKHKKKKYEDDQIADSESDALVAPKKKKKKRKNEHEVIKEEKSKIKEEKTERKRKKQENTKWSVIFSDYNFDTDDEDRLKEEVAWLEAEAEEIKEKNRLNSAEEKKLSELRINVPWPVPPLHMIETRITMRPNEQQKKAIEDLGVPIKSATYYSKTEDEQITKNWKEFCKMHDLPEDPKPFHNTVNPDGQVIISLPERLNFARFLAHNLHDRLLCSVYKRFRRLFPQQQQKTGSRFTPEEDAKIVKYLAKSSSRTPCADLGALLGRNKDAIEKRARILKEEASFGNLDVKWDTERIQEFINHAVEVTQVKKVKHLKKREITTEEWRRLEERLRIPVRKLQKGWACRIYPTLFVKVHASTMQVKESLIRLLVQRGERDFKTVDWNLIQEELGQDGQGFTGRGLHELLQGMIYHCVPVEQRNDAKGTNLCLTKGRFINAQLKVSVK</sequence>
<feature type="compositionally biased region" description="Basic and acidic residues" evidence="4">
    <location>
        <begin position="178"/>
        <end position="196"/>
    </location>
</feature>
<dbReference type="InterPro" id="IPR051651">
    <property type="entry name" value="DMTF1_DNA-bind_reg"/>
</dbReference>
<evidence type="ECO:0000256" key="4">
    <source>
        <dbReference type="SAM" id="MobiDB-lite"/>
    </source>
</evidence>
<name>A0AA38IUT2_9CUCU</name>
<comment type="subcellular location">
    <subcellularLocation>
        <location evidence="1">Nucleus</location>
    </subcellularLocation>
</comment>
<dbReference type="EMBL" id="JALNTZ010000002">
    <property type="protein sequence ID" value="KAJ3660267.1"/>
    <property type="molecule type" value="Genomic_DNA"/>
</dbReference>
<evidence type="ECO:0000256" key="3">
    <source>
        <dbReference type="ARBA" id="ARBA00023242"/>
    </source>
</evidence>
<dbReference type="GO" id="GO:0000981">
    <property type="term" value="F:DNA-binding transcription factor activity, RNA polymerase II-specific"/>
    <property type="evidence" value="ECO:0007669"/>
    <property type="project" value="TreeGrafter"/>
</dbReference>
<dbReference type="PANTHER" id="PTHR46380:SF2">
    <property type="entry name" value="CYCLIN-D-BINDING MYB-LIKE TRANSCRIPTION FACTOR 1"/>
    <property type="match status" value="1"/>
</dbReference>
<proteinExistence type="predicted"/>
<keyword evidence="2" id="KW-0238">DNA-binding</keyword>
<evidence type="ECO:0000313" key="6">
    <source>
        <dbReference type="Proteomes" id="UP001168821"/>
    </source>
</evidence>